<dbReference type="RefSeq" id="XP_060331082.1">
    <property type="nucleotide sequence ID" value="XM_060481745.1"/>
</dbReference>
<feature type="compositionally biased region" description="Basic and acidic residues" evidence="1">
    <location>
        <begin position="242"/>
        <end position="256"/>
    </location>
</feature>
<dbReference type="AlphaFoldDB" id="A0AA39KD69"/>
<comment type="caution">
    <text evidence="2">The sequence shown here is derived from an EMBL/GenBank/DDBJ whole genome shotgun (WGS) entry which is preliminary data.</text>
</comment>
<evidence type="ECO:0000313" key="2">
    <source>
        <dbReference type="EMBL" id="KAK0458832.1"/>
    </source>
</evidence>
<feature type="compositionally biased region" description="Basic and acidic residues" evidence="1">
    <location>
        <begin position="97"/>
        <end position="107"/>
    </location>
</feature>
<feature type="compositionally biased region" description="Basic residues" evidence="1">
    <location>
        <begin position="87"/>
        <end position="96"/>
    </location>
</feature>
<keyword evidence="3" id="KW-1185">Reference proteome</keyword>
<gene>
    <name evidence="2" type="ORF">EV420DRAFT_334413</name>
</gene>
<evidence type="ECO:0000313" key="3">
    <source>
        <dbReference type="Proteomes" id="UP001175211"/>
    </source>
</evidence>
<evidence type="ECO:0000256" key="1">
    <source>
        <dbReference type="SAM" id="MobiDB-lite"/>
    </source>
</evidence>
<dbReference type="EMBL" id="JAUEPS010000016">
    <property type="protein sequence ID" value="KAK0458832.1"/>
    <property type="molecule type" value="Genomic_DNA"/>
</dbReference>
<feature type="region of interest" description="Disordered" evidence="1">
    <location>
        <begin position="238"/>
        <end position="257"/>
    </location>
</feature>
<sequence length="367" mass="41081">MQKFGRLLSSVVTEPPIPYPTLTGPSHWNWNFVPRSTLASASSLSATLAPDNLWNESLDDDIAYPAAHAFEPLSSSSSPKSCPVSKPKYKSRTHRPKPVESVKEEPGSPKFIIEPLLDARRCSPSPEHTHSLLGRSLLSQPFAPPTQVPLRATQANDDMRSMMGVFRLDPFTAHGGTPSSNLTYCGEEPGPLESMPVLLPEWQIPGYDSGIFSSDLSEHPRVDIDRLERLSPSFDVAGVKRRRDETKEGGDDERQSQRYKLTEAVFTSKSPSVEYSRAKSLIYPSPSLSPIPMAEPATVTATIPAQISYNYSPKQEGDFDNWGRRHLRDPGGLSYKPLRRPWQDSWVMFYRRDPLLCRPGKIHLTRR</sequence>
<feature type="compositionally biased region" description="Low complexity" evidence="1">
    <location>
        <begin position="72"/>
        <end position="86"/>
    </location>
</feature>
<dbReference type="Proteomes" id="UP001175211">
    <property type="component" value="Unassembled WGS sequence"/>
</dbReference>
<reference evidence="2" key="1">
    <citation type="submission" date="2023-06" db="EMBL/GenBank/DDBJ databases">
        <authorList>
            <consortium name="Lawrence Berkeley National Laboratory"/>
            <person name="Ahrendt S."/>
            <person name="Sahu N."/>
            <person name="Indic B."/>
            <person name="Wong-Bajracharya J."/>
            <person name="Merenyi Z."/>
            <person name="Ke H.-M."/>
            <person name="Monk M."/>
            <person name="Kocsube S."/>
            <person name="Drula E."/>
            <person name="Lipzen A."/>
            <person name="Balint B."/>
            <person name="Henrissat B."/>
            <person name="Andreopoulos B."/>
            <person name="Martin F.M."/>
            <person name="Harder C.B."/>
            <person name="Rigling D."/>
            <person name="Ford K.L."/>
            <person name="Foster G.D."/>
            <person name="Pangilinan J."/>
            <person name="Papanicolaou A."/>
            <person name="Barry K."/>
            <person name="LaButti K."/>
            <person name="Viragh M."/>
            <person name="Koriabine M."/>
            <person name="Yan M."/>
            <person name="Riley R."/>
            <person name="Champramary S."/>
            <person name="Plett K.L."/>
            <person name="Tsai I.J."/>
            <person name="Slot J."/>
            <person name="Sipos G."/>
            <person name="Plett J."/>
            <person name="Nagy L.G."/>
            <person name="Grigoriev I.V."/>
        </authorList>
    </citation>
    <scope>NUCLEOTIDE SEQUENCE</scope>
    <source>
        <strain evidence="2">CCBAS 213</strain>
    </source>
</reference>
<feature type="region of interest" description="Disordered" evidence="1">
    <location>
        <begin position="72"/>
        <end position="107"/>
    </location>
</feature>
<accession>A0AA39KD69</accession>
<organism evidence="2 3">
    <name type="scientific">Armillaria tabescens</name>
    <name type="common">Ringless honey mushroom</name>
    <name type="synonym">Agaricus tabescens</name>
    <dbReference type="NCBI Taxonomy" id="1929756"/>
    <lineage>
        <taxon>Eukaryota</taxon>
        <taxon>Fungi</taxon>
        <taxon>Dikarya</taxon>
        <taxon>Basidiomycota</taxon>
        <taxon>Agaricomycotina</taxon>
        <taxon>Agaricomycetes</taxon>
        <taxon>Agaricomycetidae</taxon>
        <taxon>Agaricales</taxon>
        <taxon>Marasmiineae</taxon>
        <taxon>Physalacriaceae</taxon>
        <taxon>Desarmillaria</taxon>
    </lineage>
</organism>
<dbReference type="GeneID" id="85365293"/>
<name>A0AA39KD69_ARMTA</name>
<proteinExistence type="predicted"/>
<protein>
    <submittedName>
        <fullName evidence="2">Uncharacterized protein</fullName>
    </submittedName>
</protein>